<accession>A0A8J2BGY4</accession>
<gene>
    <name evidence="1" type="ORF">MPNT_10021</name>
</gene>
<reference evidence="1" key="1">
    <citation type="submission" date="2021-02" db="EMBL/GenBank/DDBJ databases">
        <authorList>
            <person name="Cremers G."/>
            <person name="Picone N."/>
        </authorList>
    </citation>
    <scope>NUCLEOTIDE SEQUENCE</scope>
    <source>
        <strain evidence="1">PQ17</strain>
    </source>
</reference>
<dbReference type="Proteomes" id="UP000663859">
    <property type="component" value="Unassembled WGS sequence"/>
</dbReference>
<evidence type="ECO:0000313" key="1">
    <source>
        <dbReference type="EMBL" id="CAF0688830.1"/>
    </source>
</evidence>
<name>A0A8J2BGY4_9BACT</name>
<proteinExistence type="predicted"/>
<evidence type="ECO:0000313" key="2">
    <source>
        <dbReference type="Proteomes" id="UP000663859"/>
    </source>
</evidence>
<comment type="caution">
    <text evidence="1">The sequence shown here is derived from an EMBL/GenBank/DDBJ whole genome shotgun (WGS) entry which is preliminary data.</text>
</comment>
<dbReference type="AlphaFoldDB" id="A0A8J2BGY4"/>
<dbReference type="EMBL" id="CAJNOB010000001">
    <property type="protein sequence ID" value="CAF0688830.1"/>
    <property type="molecule type" value="Genomic_DNA"/>
</dbReference>
<keyword evidence="2" id="KW-1185">Reference proteome</keyword>
<protein>
    <submittedName>
        <fullName evidence="1">Uncharacterized protein</fullName>
    </submittedName>
</protein>
<sequence>MCWSDGMKGKLMRFVSPRLSRPLPWPAFVRDCHEAKAVASTPVALSEGATADLPTVGPPSD</sequence>
<organism evidence="1 2">
    <name type="scientific">Candidatus Methylacidithermus pantelleriae</name>
    <dbReference type="NCBI Taxonomy" id="2744239"/>
    <lineage>
        <taxon>Bacteria</taxon>
        <taxon>Pseudomonadati</taxon>
        <taxon>Verrucomicrobiota</taxon>
        <taxon>Methylacidiphilae</taxon>
        <taxon>Methylacidiphilales</taxon>
        <taxon>Methylacidiphilaceae</taxon>
        <taxon>Candidatus Methylacidithermus</taxon>
    </lineage>
</organism>